<dbReference type="Proteomes" id="UP001310890">
    <property type="component" value="Unassembled WGS sequence"/>
</dbReference>
<sequence>MVSMYQTYLKALLALAVLAHGQDDICPAANRFNYHDVVPQTIRSFQGIYYSNFNETITFRIFKPKFFQLDSWKIIPVLAQTAYGAVLTGSVYIAPNNSITWNGLGFSATGPYNCAFALSGNGSTAAGYYTYTDQKDGSGPAGETGEWLLDFMREPTWGECELVLRGFTAKDYETGCFASSG</sequence>
<comment type="caution">
    <text evidence="2">The sequence shown here is derived from an EMBL/GenBank/DDBJ whole genome shotgun (WGS) entry which is preliminary data.</text>
</comment>
<protein>
    <submittedName>
        <fullName evidence="2">Uncharacterized protein</fullName>
    </submittedName>
</protein>
<reference evidence="2" key="1">
    <citation type="submission" date="2023-08" db="EMBL/GenBank/DDBJ databases">
        <title>Black Yeasts Isolated from many extreme environments.</title>
        <authorList>
            <person name="Coleine C."/>
            <person name="Stajich J.E."/>
            <person name="Selbmann L."/>
        </authorList>
    </citation>
    <scope>NUCLEOTIDE SEQUENCE</scope>
    <source>
        <strain evidence="2">CCFEE 5401</strain>
    </source>
</reference>
<organism evidence="2 3">
    <name type="scientific">Meristemomyces frigidus</name>
    <dbReference type="NCBI Taxonomy" id="1508187"/>
    <lineage>
        <taxon>Eukaryota</taxon>
        <taxon>Fungi</taxon>
        <taxon>Dikarya</taxon>
        <taxon>Ascomycota</taxon>
        <taxon>Pezizomycotina</taxon>
        <taxon>Dothideomycetes</taxon>
        <taxon>Dothideomycetidae</taxon>
        <taxon>Mycosphaerellales</taxon>
        <taxon>Teratosphaeriaceae</taxon>
        <taxon>Meristemomyces</taxon>
    </lineage>
</organism>
<name>A0AAN7YNQ5_9PEZI</name>
<gene>
    <name evidence="2" type="ORF">LTR62_005275</name>
</gene>
<keyword evidence="1" id="KW-0732">Signal</keyword>
<accession>A0AAN7YNQ5</accession>
<feature type="signal peptide" evidence="1">
    <location>
        <begin position="1"/>
        <end position="21"/>
    </location>
</feature>
<evidence type="ECO:0000256" key="1">
    <source>
        <dbReference type="SAM" id="SignalP"/>
    </source>
</evidence>
<evidence type="ECO:0000313" key="3">
    <source>
        <dbReference type="Proteomes" id="UP001310890"/>
    </source>
</evidence>
<dbReference type="EMBL" id="JAVRRL010000041">
    <property type="protein sequence ID" value="KAK5111247.1"/>
    <property type="molecule type" value="Genomic_DNA"/>
</dbReference>
<proteinExistence type="predicted"/>
<feature type="chain" id="PRO_5042827946" evidence="1">
    <location>
        <begin position="22"/>
        <end position="181"/>
    </location>
</feature>
<evidence type="ECO:0000313" key="2">
    <source>
        <dbReference type="EMBL" id="KAK5111247.1"/>
    </source>
</evidence>
<dbReference type="AlphaFoldDB" id="A0AAN7YNQ5"/>